<feature type="compositionally biased region" description="Basic residues" evidence="1">
    <location>
        <begin position="22"/>
        <end position="33"/>
    </location>
</feature>
<gene>
    <name evidence="2" type="ORF">ElyMa_003461200</name>
</gene>
<reference evidence="2 3" key="1">
    <citation type="journal article" date="2021" name="Elife">
        <title>Chloroplast acquisition without the gene transfer in kleptoplastic sea slugs, Plakobranchus ocellatus.</title>
        <authorList>
            <person name="Maeda T."/>
            <person name="Takahashi S."/>
            <person name="Yoshida T."/>
            <person name="Shimamura S."/>
            <person name="Takaki Y."/>
            <person name="Nagai Y."/>
            <person name="Toyoda A."/>
            <person name="Suzuki Y."/>
            <person name="Arimoto A."/>
            <person name="Ishii H."/>
            <person name="Satoh N."/>
            <person name="Nishiyama T."/>
            <person name="Hasebe M."/>
            <person name="Maruyama T."/>
            <person name="Minagawa J."/>
            <person name="Obokata J."/>
            <person name="Shigenobu S."/>
        </authorList>
    </citation>
    <scope>NUCLEOTIDE SEQUENCE [LARGE SCALE GENOMIC DNA]</scope>
</reference>
<dbReference type="EMBL" id="BMAT01007103">
    <property type="protein sequence ID" value="GFR57627.1"/>
    <property type="molecule type" value="Genomic_DNA"/>
</dbReference>
<dbReference type="Proteomes" id="UP000762676">
    <property type="component" value="Unassembled WGS sequence"/>
</dbReference>
<evidence type="ECO:0000313" key="3">
    <source>
        <dbReference type="Proteomes" id="UP000762676"/>
    </source>
</evidence>
<name>A0AAV4E995_9GAST</name>
<proteinExistence type="predicted"/>
<keyword evidence="3" id="KW-1185">Reference proteome</keyword>
<accession>A0AAV4E995</accession>
<organism evidence="2 3">
    <name type="scientific">Elysia marginata</name>
    <dbReference type="NCBI Taxonomy" id="1093978"/>
    <lineage>
        <taxon>Eukaryota</taxon>
        <taxon>Metazoa</taxon>
        <taxon>Spiralia</taxon>
        <taxon>Lophotrochozoa</taxon>
        <taxon>Mollusca</taxon>
        <taxon>Gastropoda</taxon>
        <taxon>Heterobranchia</taxon>
        <taxon>Euthyneura</taxon>
        <taxon>Panpulmonata</taxon>
        <taxon>Sacoglossa</taxon>
        <taxon>Placobranchoidea</taxon>
        <taxon>Plakobranchidae</taxon>
        <taxon>Elysia</taxon>
    </lineage>
</organism>
<feature type="region of interest" description="Disordered" evidence="1">
    <location>
        <begin position="1"/>
        <end position="36"/>
    </location>
</feature>
<dbReference type="AlphaFoldDB" id="A0AAV4E995"/>
<evidence type="ECO:0000256" key="1">
    <source>
        <dbReference type="SAM" id="MobiDB-lite"/>
    </source>
</evidence>
<sequence length="112" mass="12600">MNFDLSDDLLSRQEPGGGQRRLYMRSRLRGHRGNKGEDECEKRCVKAGGGGVKVGAVGEESCDGGDGQTVKMNRYFLFLQQTRRLLLCKRRGRWGGKYECESRPVQQQCSGL</sequence>
<comment type="caution">
    <text evidence="2">The sequence shown here is derived from an EMBL/GenBank/DDBJ whole genome shotgun (WGS) entry which is preliminary data.</text>
</comment>
<protein>
    <submittedName>
        <fullName evidence="2">Uncharacterized protein</fullName>
    </submittedName>
</protein>
<evidence type="ECO:0000313" key="2">
    <source>
        <dbReference type="EMBL" id="GFR57627.1"/>
    </source>
</evidence>